<protein>
    <submittedName>
        <fullName evidence="3">Acyl-CoA dehydrogenase domain-containing protein</fullName>
    </submittedName>
</protein>
<gene>
    <name evidence="3" type="ORF">AMETH_3178</name>
</gene>
<evidence type="ECO:0000313" key="4">
    <source>
        <dbReference type="Proteomes" id="UP000062973"/>
    </source>
</evidence>
<dbReference type="SUPFAM" id="SSF47203">
    <property type="entry name" value="Acyl-CoA dehydrogenase C-terminal domain-like"/>
    <property type="match status" value="1"/>
</dbReference>
<evidence type="ECO:0000256" key="1">
    <source>
        <dbReference type="ARBA" id="ARBA00022630"/>
    </source>
</evidence>
<name>A0A076MX05_AMYME</name>
<dbReference type="HOGENOM" id="CLU_079043_0_0_11"/>
<dbReference type="InterPro" id="IPR036250">
    <property type="entry name" value="AcylCo_DH-like_C"/>
</dbReference>
<dbReference type="AlphaFoldDB" id="A0A076MX05"/>
<dbReference type="PANTHER" id="PTHR43884:SF12">
    <property type="entry name" value="ISOVALERYL-COA DEHYDROGENASE, MITOCHONDRIAL-RELATED"/>
    <property type="match status" value="1"/>
</dbReference>
<evidence type="ECO:0000313" key="3">
    <source>
        <dbReference type="EMBL" id="AIJ23270.1"/>
    </source>
</evidence>
<feature type="domain" description="Acyl-CoA dehydrogenase/oxidase C-terminal" evidence="2">
    <location>
        <begin position="167"/>
        <end position="292"/>
    </location>
</feature>
<dbReference type="PATRIC" id="fig|1068978.7.peg.3396"/>
<dbReference type="PANTHER" id="PTHR43884">
    <property type="entry name" value="ACYL-COA DEHYDROGENASE"/>
    <property type="match status" value="1"/>
</dbReference>
<dbReference type="KEGG" id="amq:AMETH_3178"/>
<dbReference type="Pfam" id="PF00441">
    <property type="entry name" value="Acyl-CoA_dh_1"/>
    <property type="match status" value="1"/>
</dbReference>
<dbReference type="EMBL" id="CP009110">
    <property type="protein sequence ID" value="AIJ23270.1"/>
    <property type="molecule type" value="Genomic_DNA"/>
</dbReference>
<dbReference type="RefSeq" id="WP_017987870.1">
    <property type="nucleotide sequence ID" value="NZ_AQUL01000002.1"/>
</dbReference>
<dbReference type="Proteomes" id="UP000062973">
    <property type="component" value="Chromosome"/>
</dbReference>
<dbReference type="STRING" id="1068978.AMETH_3178"/>
<organism evidence="3 4">
    <name type="scientific">Amycolatopsis methanolica 239</name>
    <dbReference type="NCBI Taxonomy" id="1068978"/>
    <lineage>
        <taxon>Bacteria</taxon>
        <taxon>Bacillati</taxon>
        <taxon>Actinomycetota</taxon>
        <taxon>Actinomycetes</taxon>
        <taxon>Pseudonocardiales</taxon>
        <taxon>Pseudonocardiaceae</taxon>
        <taxon>Amycolatopsis</taxon>
        <taxon>Amycolatopsis methanolica group</taxon>
    </lineage>
</organism>
<accession>A0A076MX05</accession>
<dbReference type="eggNOG" id="COG1960">
    <property type="taxonomic scope" value="Bacteria"/>
</dbReference>
<dbReference type="Gene3D" id="1.20.140.10">
    <property type="entry name" value="Butyryl-CoA Dehydrogenase, subunit A, domain 3"/>
    <property type="match status" value="1"/>
</dbReference>
<sequence length="319" mass="34338">MKTELSAEALELEQVVEAALRKAGGFELVRQAEAGEQSGTVRTLLAEIGVWELRPRESAVDGEAAAAVCRAAGRFALPYPVAQRLAGDPESGVDAVAVVPLPSPRINLADVDPALSWFALDGRGRRAPVVSTGARVGSKLGALACPVELGEWSDDGGRTPLALTLPCWVLLGMVDEALRMTRRHLLDRQQFGRPLATFQALQFQLADTAAQLQGFEELAKYTLWSVLSGQPGAATDAMALRMSALETAETVFRTGHQMFGAMGFCDETDLSWLSRHSQPIRRLPWGRSQTQARLLETVESVPLASLFTDTGEDLLVTGT</sequence>
<reference evidence="3 4" key="1">
    <citation type="submission" date="2014-07" db="EMBL/GenBank/DDBJ databases">
        <title>Whole Genome Sequence of the Amycolatopsis methanolica 239.</title>
        <authorList>
            <person name="Tang B."/>
        </authorList>
    </citation>
    <scope>NUCLEOTIDE SEQUENCE [LARGE SCALE GENOMIC DNA]</scope>
    <source>
        <strain evidence="3 4">239</strain>
    </source>
</reference>
<keyword evidence="4" id="KW-1185">Reference proteome</keyword>
<keyword evidence="1" id="KW-0285">Flavoprotein</keyword>
<dbReference type="OrthoDB" id="4614767at2"/>
<dbReference type="InterPro" id="IPR009075">
    <property type="entry name" value="AcylCo_DH/oxidase_C"/>
</dbReference>
<proteinExistence type="predicted"/>
<dbReference type="GO" id="GO:0003995">
    <property type="term" value="F:acyl-CoA dehydrogenase activity"/>
    <property type="evidence" value="ECO:0007669"/>
    <property type="project" value="TreeGrafter"/>
</dbReference>
<evidence type="ECO:0000259" key="2">
    <source>
        <dbReference type="Pfam" id="PF00441"/>
    </source>
</evidence>